<dbReference type="GO" id="GO:0005634">
    <property type="term" value="C:nucleus"/>
    <property type="evidence" value="ECO:0007669"/>
    <property type="project" value="UniProtKB-SubCell"/>
</dbReference>
<dbReference type="InterPro" id="IPR023779">
    <property type="entry name" value="Chromodomain_CS"/>
</dbReference>
<feature type="domain" description="Chromo" evidence="9">
    <location>
        <begin position="264"/>
        <end position="322"/>
    </location>
</feature>
<dbReference type="PROSITE" id="PS50013">
    <property type="entry name" value="CHROMO_2"/>
    <property type="match status" value="2"/>
</dbReference>
<dbReference type="SMART" id="SM00298">
    <property type="entry name" value="CHROMO"/>
    <property type="match status" value="2"/>
</dbReference>
<dbReference type="PROSITE" id="PS00598">
    <property type="entry name" value="CHROMO_1"/>
    <property type="match status" value="1"/>
</dbReference>
<dbReference type="SMART" id="SM00300">
    <property type="entry name" value="ChSh"/>
    <property type="match status" value="1"/>
</dbReference>
<evidence type="ECO:0000256" key="3">
    <source>
        <dbReference type="ARBA" id="ARBA00022853"/>
    </source>
</evidence>
<evidence type="ECO:0000256" key="5">
    <source>
        <dbReference type="ARBA" id="ARBA00023163"/>
    </source>
</evidence>
<feature type="domain" description="Chromo" evidence="9">
    <location>
        <begin position="181"/>
        <end position="239"/>
    </location>
</feature>
<dbReference type="GO" id="GO:0000792">
    <property type="term" value="C:heterochromatin"/>
    <property type="evidence" value="ECO:0007669"/>
    <property type="project" value="UniProtKB-ARBA"/>
</dbReference>
<evidence type="ECO:0000256" key="1">
    <source>
        <dbReference type="ARBA" id="ARBA00004123"/>
    </source>
</evidence>
<dbReference type="Pfam" id="PF01393">
    <property type="entry name" value="Chromo_shadow"/>
    <property type="match status" value="1"/>
</dbReference>
<dbReference type="PANTHER" id="PTHR22812">
    <property type="entry name" value="CHROMOBOX PROTEIN"/>
    <property type="match status" value="1"/>
</dbReference>
<comment type="caution">
    <text evidence="10">The sequence shown here is derived from an EMBL/GenBank/DDBJ whole genome shotgun (WGS) entry which is preliminary data.</text>
</comment>
<dbReference type="Gene3D" id="2.40.50.40">
    <property type="match status" value="2"/>
</dbReference>
<keyword evidence="6" id="KW-0539">Nucleus</keyword>
<dbReference type="Proteomes" id="UP000292052">
    <property type="component" value="Unassembled WGS sequence"/>
</dbReference>
<comment type="subcellular location">
    <subcellularLocation>
        <location evidence="1">Nucleus</location>
    </subcellularLocation>
</comment>
<reference evidence="10 11" key="1">
    <citation type="submission" date="2017-03" db="EMBL/GenBank/DDBJ databases">
        <title>Genome of the blue death feigning beetle - Asbolus verrucosus.</title>
        <authorList>
            <person name="Rider S.D."/>
        </authorList>
    </citation>
    <scope>NUCLEOTIDE SEQUENCE [LARGE SCALE GENOMIC DNA]</scope>
    <source>
        <strain evidence="10">Butters</strain>
        <tissue evidence="10">Head and leg muscle</tissue>
    </source>
</reference>
<keyword evidence="3" id="KW-0156">Chromatin regulator</keyword>
<dbReference type="GO" id="GO:0031507">
    <property type="term" value="P:heterochromatin formation"/>
    <property type="evidence" value="ECO:0007669"/>
    <property type="project" value="UniProtKB-ARBA"/>
</dbReference>
<dbReference type="InterPro" id="IPR008251">
    <property type="entry name" value="Chromo_shadow_dom"/>
</dbReference>
<dbReference type="InterPro" id="IPR051219">
    <property type="entry name" value="Heterochromatin_chromo-domain"/>
</dbReference>
<dbReference type="InterPro" id="IPR023780">
    <property type="entry name" value="Chromo_domain"/>
</dbReference>
<evidence type="ECO:0000256" key="4">
    <source>
        <dbReference type="ARBA" id="ARBA00023015"/>
    </source>
</evidence>
<dbReference type="GO" id="GO:0003682">
    <property type="term" value="F:chromatin binding"/>
    <property type="evidence" value="ECO:0007669"/>
    <property type="project" value="UniProtKB-ARBA"/>
</dbReference>
<evidence type="ECO:0000256" key="8">
    <source>
        <dbReference type="SAM" id="MobiDB-lite"/>
    </source>
</evidence>
<name>A0A482VNQ3_ASBVE</name>
<dbReference type="Pfam" id="PF00385">
    <property type="entry name" value="Chromo"/>
    <property type="match status" value="1"/>
</dbReference>
<gene>
    <name evidence="10" type="ORF">BDFB_005717</name>
</gene>
<sequence>MEEERGRKAVDIKRPVILLRHPKSELYPSRAESETLTAMGYGFTPEIPVFGLNWTIDEINDYIYSLYPDVPLRTVGFKMGKCDRTKRIFTLKPVENVKELKDELGNSKLIIIPNEELPEKSTSRKKDNGNETDDSVTTTRRSERKAHSRYRIDDEEDYEVIIENGQNVKTKENTEDNHEEFSVEKILDKRSRNGKVEYLLKWKGYSEQDNTWEPEENLDCPDLIAAYEAQFETTTRTELDESEKANKRKNITEDNRARGFDRGLEPDKIVGATDASGELMFLMMWKNCKEADLVPASQVNLRCPEVVINYYENKEQWFCKQSVIEID</sequence>
<evidence type="ECO:0000259" key="9">
    <source>
        <dbReference type="PROSITE" id="PS50013"/>
    </source>
</evidence>
<feature type="compositionally biased region" description="Basic and acidic residues" evidence="8">
    <location>
        <begin position="117"/>
        <end position="129"/>
    </location>
</feature>
<dbReference type="InterPro" id="IPR016197">
    <property type="entry name" value="Chromo-like_dom_sf"/>
</dbReference>
<dbReference type="CDD" id="cd18631">
    <property type="entry name" value="CD_HP1_like"/>
    <property type="match status" value="1"/>
</dbReference>
<dbReference type="FunFam" id="2.40.50.40:FF:000007">
    <property type="entry name" value="Chromobox protein homolog 1"/>
    <property type="match status" value="1"/>
</dbReference>
<dbReference type="InterPro" id="IPR017984">
    <property type="entry name" value="Chromo_dom_subgr"/>
</dbReference>
<evidence type="ECO:0000313" key="10">
    <source>
        <dbReference type="EMBL" id="RZC34360.1"/>
    </source>
</evidence>
<evidence type="ECO:0000313" key="11">
    <source>
        <dbReference type="Proteomes" id="UP000292052"/>
    </source>
</evidence>
<feature type="region of interest" description="Disordered" evidence="8">
    <location>
        <begin position="115"/>
        <end position="148"/>
    </location>
</feature>
<evidence type="ECO:0000256" key="2">
    <source>
        <dbReference type="ARBA" id="ARBA00022737"/>
    </source>
</evidence>
<dbReference type="FunFam" id="2.40.50.40:FF:000031">
    <property type="entry name" value="Heterochromatin protein 1"/>
    <property type="match status" value="1"/>
</dbReference>
<keyword evidence="5" id="KW-0804">Transcription</keyword>
<keyword evidence="2" id="KW-0677">Repeat</keyword>
<evidence type="ECO:0000256" key="7">
    <source>
        <dbReference type="ARBA" id="ARBA00073803"/>
    </source>
</evidence>
<keyword evidence="11" id="KW-1185">Reference proteome</keyword>
<keyword evidence="4" id="KW-0805">Transcription regulation</keyword>
<dbReference type="PRINTS" id="PR00504">
    <property type="entry name" value="CHROMODOMAIN"/>
</dbReference>
<dbReference type="AlphaFoldDB" id="A0A482VNQ3"/>
<proteinExistence type="predicted"/>
<dbReference type="OrthoDB" id="433924at2759"/>
<organism evidence="10 11">
    <name type="scientific">Asbolus verrucosus</name>
    <name type="common">Desert ironclad beetle</name>
    <dbReference type="NCBI Taxonomy" id="1661398"/>
    <lineage>
        <taxon>Eukaryota</taxon>
        <taxon>Metazoa</taxon>
        <taxon>Ecdysozoa</taxon>
        <taxon>Arthropoda</taxon>
        <taxon>Hexapoda</taxon>
        <taxon>Insecta</taxon>
        <taxon>Pterygota</taxon>
        <taxon>Neoptera</taxon>
        <taxon>Endopterygota</taxon>
        <taxon>Coleoptera</taxon>
        <taxon>Polyphaga</taxon>
        <taxon>Cucujiformia</taxon>
        <taxon>Tenebrionidae</taxon>
        <taxon>Pimeliinae</taxon>
        <taxon>Asbolus</taxon>
    </lineage>
</organism>
<evidence type="ECO:0000256" key="6">
    <source>
        <dbReference type="ARBA" id="ARBA00023242"/>
    </source>
</evidence>
<accession>A0A482VNQ3</accession>
<dbReference type="SUPFAM" id="SSF54160">
    <property type="entry name" value="Chromo domain-like"/>
    <property type="match status" value="2"/>
</dbReference>
<dbReference type="InterPro" id="IPR000953">
    <property type="entry name" value="Chromo/chromo_shadow_dom"/>
</dbReference>
<protein>
    <recommendedName>
        <fullName evidence="7">Heterochromatin protein 1</fullName>
    </recommendedName>
</protein>
<dbReference type="STRING" id="1661398.A0A482VNQ3"/>
<dbReference type="EMBL" id="QDEB01080754">
    <property type="protein sequence ID" value="RZC34360.1"/>
    <property type="molecule type" value="Genomic_DNA"/>
</dbReference>